<proteinExistence type="predicted"/>
<feature type="domain" description="SD-repeat containing protein B" evidence="5">
    <location>
        <begin position="430"/>
        <end position="513"/>
    </location>
</feature>
<feature type="domain" description="SD-repeat containing protein B" evidence="5">
    <location>
        <begin position="539"/>
        <end position="622"/>
    </location>
</feature>
<gene>
    <name evidence="6" type="ORF">AB0759_04595</name>
</gene>
<feature type="domain" description="SD-repeat containing protein B" evidence="5">
    <location>
        <begin position="648"/>
        <end position="730"/>
    </location>
</feature>
<dbReference type="PANTHER" id="PTHR23303">
    <property type="entry name" value="CARBOXYPEPTIDASE REGULATORY REGION-CONTAINING"/>
    <property type="match status" value="1"/>
</dbReference>
<dbReference type="RefSeq" id="WP_237266066.1">
    <property type="nucleotide sequence ID" value="NZ_JBFQGM010000002.1"/>
</dbReference>
<protein>
    <submittedName>
        <fullName evidence="6">SdrD B-like domain-containing protein</fullName>
    </submittedName>
</protein>
<evidence type="ECO:0000256" key="3">
    <source>
        <dbReference type="ARBA" id="ARBA00022729"/>
    </source>
</evidence>
<reference evidence="6 7" key="1">
    <citation type="submission" date="2024-07" db="EMBL/GenBank/DDBJ databases">
        <authorList>
            <person name="Tripathy S."/>
        </authorList>
    </citation>
    <scope>NUCLEOTIDE SEQUENCE [LARGE SCALE GENOMIC DNA]</scope>
    <source>
        <strain evidence="6 7">VB-61278_2</strain>
    </source>
</reference>
<organism evidence="6 7">
    <name type="scientific">Scytonema tolypothrichoides VB-61278_2</name>
    <dbReference type="NCBI Taxonomy" id="3232314"/>
    <lineage>
        <taxon>Bacteria</taxon>
        <taxon>Bacillati</taxon>
        <taxon>Cyanobacteriota</taxon>
        <taxon>Cyanophyceae</taxon>
        <taxon>Nostocales</taxon>
        <taxon>Scytonemataceae</taxon>
        <taxon>Scytonema</taxon>
    </lineage>
</organism>
<feature type="compositionally biased region" description="Polar residues" evidence="4">
    <location>
        <begin position="795"/>
        <end position="815"/>
    </location>
</feature>
<dbReference type="Gene3D" id="2.60.40.10">
    <property type="entry name" value="Immunoglobulins"/>
    <property type="match status" value="6"/>
</dbReference>
<comment type="subcellular location">
    <subcellularLocation>
        <location evidence="1">Secreted</location>
    </subcellularLocation>
</comment>
<evidence type="ECO:0000313" key="6">
    <source>
        <dbReference type="EMBL" id="MFL9459906.1"/>
    </source>
</evidence>
<sequence>MITPAIAESKLSSLMLEVSTSSLKIKSKIYKSNGDEAEGSSKVNREFAVTPEFNKIDKKAPRFLTFKQTLLTLLFTVPQVPFLGNISGGGKVLAQQATSCPTGTTAQTLNWNTADNLAGITSQNLTVGGVNATISFTESSPGQVIDPEETLISNDVYGGIAGPNLRFNIGLQSTNPNSPFDGPAPVGSSATLTINFSEPISLASALTLLDVDRSGARDTINGTPFIYQDRVTVSAFNGNDSVGVSLVSPGQYVRVTGNLAEGIIENAFPAESFGNVSVAIANPVTRIQITYQPGTEFGNPLQDETIGLARLQICVPTGTGTIGDTVFNDANGNNVQDAGEVGIANVPLTLTGAGSDGQFGTADDITRTTTTNSSGNYSFTSLPAGSYRVAVTTSPTGFTPTLTQPNAVTLAAGQTIDTVDFGFRQGGSGTIGDTVFNDTNGNNVQDTGEVGIANVPLTLTGAGSDGQFGTADDTTQTTTTNNNGNYSFTSLPAGTYRVAVTTPPTGFTPTLTQPNAVTLAAGQTINTVDFGFRPSSTGTIGDTVFNDLNGNNVQDPGEPGIANITLVLTGAGADGQLGTSDDTSQTTTTNNNGNYSFTNLPAGTYRVTVNNPPTGFNPTLTQPNAVNLSAGQTINTVDFGFTQLAQGTVGDSVYTDTNANGVQDPGESGISGRNISLLGAGPDGQFGTSDDINRTTTTDGNGNYSFTSLPPGNYRVTVTNPPNGFNPTQTPPTTITLGASQNFDTADFGFTQQALGTIGDTVYTDTNGNGVQDSGEPGISGITVVLTGAGPDGQFGTSDDISRTATTDNNGRYSFPNLTAGNYRVAVSNPPTGANPVQTPPTTIALASGQNLDTADFGFTQQQLGSIGDTVFIDTNRSNSQDSGERGISGATVTLTGAGPDGQFGTADDINRSTTTDQNGRYLFPNLPAGNYRVTVSDRPADFTPTLVPPETVTLSAGQNLDTVDFGFAASAVGAGEPNLRLVKRITNVLRNNQSIGGNFNTFDDGPGDDDNNINQLQPVLGIRDLQTALQSGDEVEYTIYFLAQNTNDVRFCDLIPEGTSYSNGTINVVGSGTGADQGTFFSPLAPLPANNACLSQTNSRGAVIVNFGTFGDSSGNPAYIRFRVRVD</sequence>
<dbReference type="SUPFAM" id="SSF117074">
    <property type="entry name" value="Hypothetical protein PA1324"/>
    <property type="match status" value="6"/>
</dbReference>
<name>A0ABW8WFZ6_9CYAN</name>
<evidence type="ECO:0000313" key="7">
    <source>
        <dbReference type="Proteomes" id="UP001628874"/>
    </source>
</evidence>
<dbReference type="InterPro" id="IPR033764">
    <property type="entry name" value="Sdr_B"/>
</dbReference>
<evidence type="ECO:0000256" key="1">
    <source>
        <dbReference type="ARBA" id="ARBA00004613"/>
    </source>
</evidence>
<accession>A0ABW8WFZ6</accession>
<dbReference type="EMBL" id="JBFQGM010000002">
    <property type="protein sequence ID" value="MFL9459906.1"/>
    <property type="molecule type" value="Genomic_DNA"/>
</dbReference>
<feature type="region of interest" description="Disordered" evidence="4">
    <location>
        <begin position="793"/>
        <end position="815"/>
    </location>
</feature>
<feature type="domain" description="SD-repeat containing protein B" evidence="5">
    <location>
        <begin position="757"/>
        <end position="835"/>
    </location>
</feature>
<feature type="domain" description="SD-repeat containing protein B" evidence="5">
    <location>
        <begin position="866"/>
        <end position="947"/>
    </location>
</feature>
<dbReference type="InterPro" id="IPR051417">
    <property type="entry name" value="SDr/BOS_complex"/>
</dbReference>
<evidence type="ECO:0000259" key="5">
    <source>
        <dbReference type="Pfam" id="PF17210"/>
    </source>
</evidence>
<feature type="compositionally biased region" description="Polar residues" evidence="4">
    <location>
        <begin position="686"/>
        <end position="713"/>
    </location>
</feature>
<keyword evidence="2" id="KW-0964">Secreted</keyword>
<evidence type="ECO:0000256" key="2">
    <source>
        <dbReference type="ARBA" id="ARBA00022525"/>
    </source>
</evidence>
<evidence type="ECO:0000256" key="4">
    <source>
        <dbReference type="SAM" id="MobiDB-lite"/>
    </source>
</evidence>
<dbReference type="Proteomes" id="UP001628874">
    <property type="component" value="Unassembled WGS sequence"/>
</dbReference>
<dbReference type="Pfam" id="PF17210">
    <property type="entry name" value="SdrD_B"/>
    <property type="match status" value="6"/>
</dbReference>
<dbReference type="PANTHER" id="PTHR23303:SF15">
    <property type="entry name" value="COLOSSIN-A"/>
    <property type="match status" value="1"/>
</dbReference>
<dbReference type="InterPro" id="IPR013783">
    <property type="entry name" value="Ig-like_fold"/>
</dbReference>
<keyword evidence="7" id="KW-1185">Reference proteome</keyword>
<feature type="domain" description="SD-repeat containing protein B" evidence="5">
    <location>
        <begin position="321"/>
        <end position="404"/>
    </location>
</feature>
<feature type="region of interest" description="Disordered" evidence="4">
    <location>
        <begin position="683"/>
        <end position="713"/>
    </location>
</feature>
<keyword evidence="3" id="KW-0732">Signal</keyword>
<comment type="caution">
    <text evidence="6">The sequence shown here is derived from an EMBL/GenBank/DDBJ whole genome shotgun (WGS) entry which is preliminary data.</text>
</comment>